<keyword evidence="4 5" id="KW-0694">RNA-binding</keyword>
<protein>
    <recommendedName>
        <fullName evidence="5">ATP-dependent RNA helicase</fullName>
        <ecNumber evidence="5">3.6.4.13</ecNumber>
    </recommendedName>
</protein>
<dbReference type="PROSITE" id="PS51194">
    <property type="entry name" value="HELICASE_CTER"/>
    <property type="match status" value="1"/>
</dbReference>
<dbReference type="GO" id="GO:0005524">
    <property type="term" value="F:ATP binding"/>
    <property type="evidence" value="ECO:0007669"/>
    <property type="project" value="UniProtKB-UniRule"/>
</dbReference>
<gene>
    <name evidence="8" type="ORF">ASEP1449_LOCUS9142</name>
</gene>
<dbReference type="EC" id="3.6.4.13" evidence="5"/>
<feature type="region of interest" description="Disordered" evidence="6">
    <location>
        <begin position="283"/>
        <end position="312"/>
    </location>
</feature>
<dbReference type="GO" id="GO:0016787">
    <property type="term" value="F:hydrolase activity"/>
    <property type="evidence" value="ECO:0007669"/>
    <property type="project" value="UniProtKB-KW"/>
</dbReference>
<organism evidence="8">
    <name type="scientific">Attheya septentrionalis</name>
    <dbReference type="NCBI Taxonomy" id="420275"/>
    <lineage>
        <taxon>Eukaryota</taxon>
        <taxon>Sar</taxon>
        <taxon>Stramenopiles</taxon>
        <taxon>Ochrophyta</taxon>
        <taxon>Bacillariophyta</taxon>
        <taxon>Coscinodiscophyceae</taxon>
        <taxon>Chaetocerotophycidae</taxon>
        <taxon>Chaetocerotales</taxon>
        <taxon>Attheyaceae</taxon>
        <taxon>Attheya</taxon>
    </lineage>
</organism>
<dbReference type="SUPFAM" id="SSF52540">
    <property type="entry name" value="P-loop containing nucleoside triphosphate hydrolases"/>
    <property type="match status" value="1"/>
</dbReference>
<dbReference type="Gene3D" id="3.40.50.300">
    <property type="entry name" value="P-loop containing nucleotide triphosphate hydrolases"/>
    <property type="match status" value="1"/>
</dbReference>
<dbReference type="SMART" id="SM00490">
    <property type="entry name" value="HELICc"/>
    <property type="match status" value="1"/>
</dbReference>
<evidence type="ECO:0000256" key="5">
    <source>
        <dbReference type="RuleBase" id="RU365068"/>
    </source>
</evidence>
<comment type="catalytic activity">
    <reaction evidence="5">
        <text>ATP + H2O = ADP + phosphate + H(+)</text>
        <dbReference type="Rhea" id="RHEA:13065"/>
        <dbReference type="ChEBI" id="CHEBI:15377"/>
        <dbReference type="ChEBI" id="CHEBI:15378"/>
        <dbReference type="ChEBI" id="CHEBI:30616"/>
        <dbReference type="ChEBI" id="CHEBI:43474"/>
        <dbReference type="ChEBI" id="CHEBI:456216"/>
        <dbReference type="EC" id="3.6.4.13"/>
    </reaction>
</comment>
<dbReference type="GO" id="GO:0003724">
    <property type="term" value="F:RNA helicase activity"/>
    <property type="evidence" value="ECO:0007669"/>
    <property type="project" value="UniProtKB-EC"/>
</dbReference>
<sequence length="312" mass="34954">MTEDFVEVDCIQQDADNNEESTHAHVEQTHVILPSMDQHVSSVLQIIFKAMESTEDAKIVVFFPATKLVAFYAALFVHGLDTFVWELHSRKSQPSRNRASKEFRESKRGILFTSDVSARGVDYPDVTHVIQFGTPESKEQYIHRLGRTGRAGKKGKGILVLSPFERPFLGELKGHDIPVDIETKDMLEAPLDPEIQEKLDAIKARTRSGDAILTTSAQQGYQAFLGYYLSNMKRLRINSKQVLVQYANEFAALTGLRDTPLLEKRLVGKMGLSGVIGVNIGSYKNPNGSTEKKGTRDHADGRKSPHKKERRS</sequence>
<evidence type="ECO:0000256" key="1">
    <source>
        <dbReference type="ARBA" id="ARBA00022741"/>
    </source>
</evidence>
<comment type="similarity">
    <text evidence="5">Belongs to the DEAD box helicase family.</text>
</comment>
<evidence type="ECO:0000256" key="2">
    <source>
        <dbReference type="ARBA" id="ARBA00022801"/>
    </source>
</evidence>
<evidence type="ECO:0000259" key="7">
    <source>
        <dbReference type="PROSITE" id="PS51194"/>
    </source>
</evidence>
<dbReference type="AlphaFoldDB" id="A0A7S2XNL6"/>
<dbReference type="CDD" id="cd18787">
    <property type="entry name" value="SF2_C_DEAD"/>
    <property type="match status" value="1"/>
</dbReference>
<name>A0A7S2XNL6_9STRA</name>
<evidence type="ECO:0000256" key="4">
    <source>
        <dbReference type="ARBA" id="ARBA00022884"/>
    </source>
</evidence>
<dbReference type="GO" id="GO:0003723">
    <property type="term" value="F:RNA binding"/>
    <property type="evidence" value="ECO:0007669"/>
    <property type="project" value="UniProtKB-UniRule"/>
</dbReference>
<proteinExistence type="inferred from homology"/>
<feature type="domain" description="Helicase C-terminal" evidence="7">
    <location>
        <begin position="42"/>
        <end position="203"/>
    </location>
</feature>
<dbReference type="Pfam" id="PF00271">
    <property type="entry name" value="Helicase_C"/>
    <property type="match status" value="1"/>
</dbReference>
<reference evidence="8" key="1">
    <citation type="submission" date="2021-01" db="EMBL/GenBank/DDBJ databases">
        <authorList>
            <person name="Corre E."/>
            <person name="Pelletier E."/>
            <person name="Niang G."/>
            <person name="Scheremetjew M."/>
            <person name="Finn R."/>
            <person name="Kale V."/>
            <person name="Holt S."/>
            <person name="Cochrane G."/>
            <person name="Meng A."/>
            <person name="Brown T."/>
            <person name="Cohen L."/>
        </authorList>
    </citation>
    <scope>NUCLEOTIDE SEQUENCE</scope>
    <source>
        <strain evidence="8">CCMP2084</strain>
    </source>
</reference>
<evidence type="ECO:0000256" key="3">
    <source>
        <dbReference type="ARBA" id="ARBA00022840"/>
    </source>
</evidence>
<keyword evidence="3 5" id="KW-0067">ATP-binding</keyword>
<comment type="function">
    <text evidence="5">RNA helicase.</text>
</comment>
<evidence type="ECO:0000256" key="6">
    <source>
        <dbReference type="SAM" id="MobiDB-lite"/>
    </source>
</evidence>
<comment type="domain">
    <text evidence="5">The Q motif is unique to and characteristic of the DEAD box family of RNA helicases and controls ATP binding and hydrolysis.</text>
</comment>
<dbReference type="PANTHER" id="PTHR24031">
    <property type="entry name" value="RNA HELICASE"/>
    <property type="match status" value="1"/>
</dbReference>
<dbReference type="InterPro" id="IPR001650">
    <property type="entry name" value="Helicase_C-like"/>
</dbReference>
<keyword evidence="5" id="KW-0347">Helicase</keyword>
<dbReference type="InterPro" id="IPR027417">
    <property type="entry name" value="P-loop_NTPase"/>
</dbReference>
<feature type="compositionally biased region" description="Basic and acidic residues" evidence="6">
    <location>
        <begin position="290"/>
        <end position="303"/>
    </location>
</feature>
<keyword evidence="1 5" id="KW-0547">Nucleotide-binding</keyword>
<accession>A0A7S2XNL6</accession>
<dbReference type="EMBL" id="HBHQ01013724">
    <property type="protein sequence ID" value="CAD9817310.1"/>
    <property type="molecule type" value="Transcribed_RNA"/>
</dbReference>
<evidence type="ECO:0000313" key="8">
    <source>
        <dbReference type="EMBL" id="CAD9817310.1"/>
    </source>
</evidence>
<keyword evidence="2 5" id="KW-0378">Hydrolase</keyword>